<feature type="coiled-coil region" evidence="1">
    <location>
        <begin position="61"/>
        <end position="159"/>
    </location>
</feature>
<keyword evidence="5" id="KW-1185">Reference proteome</keyword>
<evidence type="ECO:0000313" key="3">
    <source>
        <dbReference type="EMBL" id="PNT72113.1"/>
    </source>
</evidence>
<evidence type="ECO:0000313" key="4">
    <source>
        <dbReference type="EnsemblPlants" id="PNT72113"/>
    </source>
</evidence>
<gene>
    <name evidence="3" type="ORF">BRADI_2g39491v3</name>
</gene>
<dbReference type="Proteomes" id="UP000008810">
    <property type="component" value="Chromosome 2"/>
</dbReference>
<organism evidence="3">
    <name type="scientific">Brachypodium distachyon</name>
    <name type="common">Purple false brome</name>
    <name type="synonym">Trachynia distachya</name>
    <dbReference type="NCBI Taxonomy" id="15368"/>
    <lineage>
        <taxon>Eukaryota</taxon>
        <taxon>Viridiplantae</taxon>
        <taxon>Streptophyta</taxon>
        <taxon>Embryophyta</taxon>
        <taxon>Tracheophyta</taxon>
        <taxon>Spermatophyta</taxon>
        <taxon>Magnoliopsida</taxon>
        <taxon>Liliopsida</taxon>
        <taxon>Poales</taxon>
        <taxon>Poaceae</taxon>
        <taxon>BOP clade</taxon>
        <taxon>Pooideae</taxon>
        <taxon>Stipodae</taxon>
        <taxon>Brachypodieae</taxon>
        <taxon>Brachypodium</taxon>
    </lineage>
</organism>
<dbReference type="InterPro" id="IPR003903">
    <property type="entry name" value="UIM_dom"/>
</dbReference>
<sequence length="225" mass="25212">MAPKLSWLRKRKHDAEASPSTVSRRSGTPGARTRSSLLPASSISPQDEHDLRRELSFAPAAVKEEDDDDNLQAALEASKEETARLLRTAEEEKDDLQAALEASKEEIARLLRTAAEEEDDLQAALETSKEEIARLPRTVEEEEAMLRKAQEESELDELAAWPDLGLALHLSAQNAPPAAGGWEEKPAPWWPVQVKEEEEPWSPWPVQEQPEEERADQDWSPPPEC</sequence>
<evidence type="ECO:0000256" key="1">
    <source>
        <dbReference type="SAM" id="Coils"/>
    </source>
</evidence>
<feature type="compositionally biased region" description="Polar residues" evidence="2">
    <location>
        <begin position="33"/>
        <end position="45"/>
    </location>
</feature>
<dbReference type="EMBL" id="CM000881">
    <property type="protein sequence ID" value="PNT72113.1"/>
    <property type="molecule type" value="Genomic_DNA"/>
</dbReference>
<dbReference type="Gramene" id="PNT72113">
    <property type="protein sequence ID" value="PNT72113"/>
    <property type="gene ID" value="BRADI_2g39491v3"/>
</dbReference>
<name>A0A2K2DCV4_BRADI</name>
<dbReference type="EnsemblPlants" id="PNT72113">
    <property type="protein sequence ID" value="PNT72113"/>
    <property type="gene ID" value="BRADI_2g39491v3"/>
</dbReference>
<accession>A0A2K2DCV4</accession>
<feature type="region of interest" description="Disordered" evidence="2">
    <location>
        <begin position="1"/>
        <end position="50"/>
    </location>
</feature>
<dbReference type="AlphaFoldDB" id="A0A2K2DCV4"/>
<reference evidence="3" key="2">
    <citation type="submission" date="2017-06" db="EMBL/GenBank/DDBJ databases">
        <title>WGS assembly of Brachypodium distachyon.</title>
        <authorList>
            <consortium name="The International Brachypodium Initiative"/>
            <person name="Lucas S."/>
            <person name="Harmon-Smith M."/>
            <person name="Lail K."/>
            <person name="Tice H."/>
            <person name="Grimwood J."/>
            <person name="Bruce D."/>
            <person name="Barry K."/>
            <person name="Shu S."/>
            <person name="Lindquist E."/>
            <person name="Wang M."/>
            <person name="Pitluck S."/>
            <person name="Vogel J.P."/>
            <person name="Garvin D.F."/>
            <person name="Mockler T.C."/>
            <person name="Schmutz J."/>
            <person name="Rokhsar D."/>
            <person name="Bevan M.W."/>
        </authorList>
    </citation>
    <scope>NUCLEOTIDE SEQUENCE</scope>
    <source>
        <strain evidence="3">Bd21</strain>
    </source>
</reference>
<keyword evidence="1" id="KW-0175">Coiled coil</keyword>
<reference evidence="4" key="3">
    <citation type="submission" date="2018-08" db="UniProtKB">
        <authorList>
            <consortium name="EnsemblPlants"/>
        </authorList>
    </citation>
    <scope>IDENTIFICATION</scope>
    <source>
        <strain evidence="4">cv. Bd21</strain>
    </source>
</reference>
<dbReference type="InParanoid" id="A0A2K2DCV4"/>
<evidence type="ECO:0000313" key="5">
    <source>
        <dbReference type="Proteomes" id="UP000008810"/>
    </source>
</evidence>
<dbReference type="SMART" id="SM00726">
    <property type="entry name" value="UIM"/>
    <property type="match status" value="4"/>
</dbReference>
<reference evidence="3 4" key="1">
    <citation type="journal article" date="2010" name="Nature">
        <title>Genome sequencing and analysis of the model grass Brachypodium distachyon.</title>
        <authorList>
            <consortium name="International Brachypodium Initiative"/>
        </authorList>
    </citation>
    <scope>NUCLEOTIDE SEQUENCE [LARGE SCALE GENOMIC DNA]</scope>
    <source>
        <strain evidence="3 4">Bd21</strain>
    </source>
</reference>
<feature type="region of interest" description="Disordered" evidence="2">
    <location>
        <begin position="193"/>
        <end position="225"/>
    </location>
</feature>
<evidence type="ECO:0000256" key="2">
    <source>
        <dbReference type="SAM" id="MobiDB-lite"/>
    </source>
</evidence>
<dbReference type="Pfam" id="PF02809">
    <property type="entry name" value="UIM"/>
    <property type="match status" value="3"/>
</dbReference>
<proteinExistence type="predicted"/>
<protein>
    <submittedName>
        <fullName evidence="3 4">Uncharacterized protein</fullName>
    </submittedName>
</protein>